<dbReference type="GO" id="GO:0001181">
    <property type="term" value="F:RNA polymerase I general transcription initiation factor activity"/>
    <property type="evidence" value="ECO:0007669"/>
    <property type="project" value="InterPro"/>
</dbReference>
<dbReference type="GO" id="GO:0005634">
    <property type="term" value="C:nucleus"/>
    <property type="evidence" value="ECO:0007669"/>
    <property type="project" value="TreeGrafter"/>
</dbReference>
<keyword evidence="4" id="KW-1185">Reference proteome</keyword>
<dbReference type="STRING" id="27342.A0A0H2RRV1"/>
<evidence type="ECO:0000313" key="4">
    <source>
        <dbReference type="Proteomes" id="UP000053477"/>
    </source>
</evidence>
<sequence>MAQNARTVKRRTDVKSLKSIATRPIATNSRIRREEKIQRDMYLAYVDNVLSEKAKGNVEPFNQFVRLFSRQNNSSEAQEAVLQLRSYLAALSHVVSKLDRTHIALVDAIVHMPWAIMDTSFVKAYISFMGMLVSARPEYLNSVSEMTAQSLTYQAAKKSLGLGFAESSSSPLTRRTVYDRVHNLLQQLISLVPTLPSILYPILARHFPHKRQAQFEHVTYIRNLLRLSDYCPELSDRLLGLVVDKTIQIDVEIQVELEELETDGDADNEDLFPVDIFDTVIGQEGDSSESEDEEEGGDDEDNYSDLSSDAGSERDQDEDKEHENHTKHVREMVTKLDCILEVIFKHLDRRSLTLTKPTLTTTSGTSTPLTPLPAFALDGSFALPASPVILVPSTSPPPPPSPPPALDLSLPTADDADIEAQRTLDFHTLLSIFDRTIIRTFKSRYTQFLLFWYSSLNNTFRDHFLGTVVSKALLEVDQPVVTRATAASYVASYVSRANFVDRTETRNVVRLFCNFIESHLGTFDECLKLQEMGKDAVKQSAEQHSVFYAAAQAVFLVFCFRWRDLLEQDPNEVGSDGLDVNPAVVTNKVWLPELNVIQRAVTSPLNPLKVCSSNVVLQFALVAQKVGFMYCYPIIEANKRADYAIVPPTREGQSALNNRTGLNALMAKQSFDADLSTFFPFDPYKLPRSCSFIEGIYRDWTAVAIEDEEEDEEEDEDEDEDDSIDGGRYREEEDYHMHGPSSFVDRDADMLGTSLGGMSISPVHHMRPPLTLST</sequence>
<feature type="compositionally biased region" description="Basic and acidic residues" evidence="2">
    <location>
        <begin position="725"/>
        <end position="737"/>
    </location>
</feature>
<keyword evidence="3" id="KW-0396">Initiation factor</keyword>
<organism evidence="3 4">
    <name type="scientific">Schizopora paradoxa</name>
    <dbReference type="NCBI Taxonomy" id="27342"/>
    <lineage>
        <taxon>Eukaryota</taxon>
        <taxon>Fungi</taxon>
        <taxon>Dikarya</taxon>
        <taxon>Basidiomycota</taxon>
        <taxon>Agaricomycotina</taxon>
        <taxon>Agaricomycetes</taxon>
        <taxon>Hymenochaetales</taxon>
        <taxon>Schizoporaceae</taxon>
        <taxon>Schizopora</taxon>
    </lineage>
</organism>
<dbReference type="FunCoup" id="A0A0H2RRV1">
    <property type="interactions" value="499"/>
</dbReference>
<evidence type="ECO:0000256" key="2">
    <source>
        <dbReference type="SAM" id="MobiDB-lite"/>
    </source>
</evidence>
<dbReference type="OrthoDB" id="26970at2759"/>
<comment type="similarity">
    <text evidence="1">Belongs to the RRN3 family.</text>
</comment>
<feature type="region of interest" description="Disordered" evidence="2">
    <location>
        <begin position="282"/>
        <end position="328"/>
    </location>
</feature>
<dbReference type="GO" id="GO:0001042">
    <property type="term" value="F:RNA polymerase I core binding"/>
    <property type="evidence" value="ECO:0007669"/>
    <property type="project" value="TreeGrafter"/>
</dbReference>
<proteinExistence type="inferred from homology"/>
<dbReference type="Pfam" id="PF05327">
    <property type="entry name" value="RRN3"/>
    <property type="match status" value="1"/>
</dbReference>
<name>A0A0H2RRV1_9AGAM</name>
<reference evidence="3 4" key="1">
    <citation type="submission" date="2015-04" db="EMBL/GenBank/DDBJ databases">
        <title>Complete genome sequence of Schizopora paradoxa KUC8140, a cosmopolitan wood degrader in East Asia.</title>
        <authorList>
            <consortium name="DOE Joint Genome Institute"/>
            <person name="Min B."/>
            <person name="Park H."/>
            <person name="Jang Y."/>
            <person name="Kim J.-J."/>
            <person name="Kim K.H."/>
            <person name="Pangilinan J."/>
            <person name="Lipzen A."/>
            <person name="Riley R."/>
            <person name="Grigoriev I.V."/>
            <person name="Spatafora J.W."/>
            <person name="Choi I.-G."/>
        </authorList>
    </citation>
    <scope>NUCLEOTIDE SEQUENCE [LARGE SCALE GENOMIC DNA]</scope>
    <source>
        <strain evidence="3 4">KUC8140</strain>
    </source>
</reference>
<dbReference type="InParanoid" id="A0A0H2RRV1"/>
<accession>A0A0H2RRV1</accession>
<evidence type="ECO:0000256" key="1">
    <source>
        <dbReference type="ARBA" id="ARBA00010098"/>
    </source>
</evidence>
<protein>
    <submittedName>
        <fullName evidence="3">RNA polymerase I-specific transcription initiation factor RRN3</fullName>
    </submittedName>
</protein>
<gene>
    <name evidence="3" type="ORF">SCHPADRAFT_836552</name>
</gene>
<feature type="compositionally biased region" description="Acidic residues" evidence="2">
    <location>
        <begin position="707"/>
        <end position="724"/>
    </location>
</feature>
<dbReference type="GO" id="GO:0003743">
    <property type="term" value="F:translation initiation factor activity"/>
    <property type="evidence" value="ECO:0007669"/>
    <property type="project" value="UniProtKB-KW"/>
</dbReference>
<dbReference type="PANTHER" id="PTHR12790">
    <property type="entry name" value="TRANSCRIPTION INITIATION FACTOR IA RRN3"/>
    <property type="match status" value="1"/>
</dbReference>
<dbReference type="InterPro" id="IPR007991">
    <property type="entry name" value="RNA_pol_I_trans_ini_fac_RRN3"/>
</dbReference>
<keyword evidence="3" id="KW-0648">Protein biosynthesis</keyword>
<dbReference type="AlphaFoldDB" id="A0A0H2RRV1"/>
<dbReference type="Proteomes" id="UP000053477">
    <property type="component" value="Unassembled WGS sequence"/>
</dbReference>
<evidence type="ECO:0000313" key="3">
    <source>
        <dbReference type="EMBL" id="KLO07541.1"/>
    </source>
</evidence>
<dbReference type="GO" id="GO:0006361">
    <property type="term" value="P:transcription initiation at RNA polymerase I promoter"/>
    <property type="evidence" value="ECO:0007669"/>
    <property type="project" value="InterPro"/>
</dbReference>
<dbReference type="EMBL" id="KQ086133">
    <property type="protein sequence ID" value="KLO07541.1"/>
    <property type="molecule type" value="Genomic_DNA"/>
</dbReference>
<dbReference type="PANTHER" id="PTHR12790:SF0">
    <property type="entry name" value="RNA POLYMERASE I-SPECIFIC TRANSCRIPTION INITIATION FACTOR RRN3-RELATED"/>
    <property type="match status" value="1"/>
</dbReference>
<feature type="region of interest" description="Disordered" evidence="2">
    <location>
        <begin position="707"/>
        <end position="749"/>
    </location>
</feature>
<feature type="compositionally biased region" description="Basic and acidic residues" evidence="2">
    <location>
        <begin position="311"/>
        <end position="328"/>
    </location>
</feature>
<feature type="compositionally biased region" description="Acidic residues" evidence="2">
    <location>
        <begin position="286"/>
        <end position="303"/>
    </location>
</feature>